<protein>
    <recommendedName>
        <fullName evidence="1">Heterokaryon incompatibility domain-containing protein</fullName>
    </recommendedName>
</protein>
<keyword evidence="3" id="KW-1185">Reference proteome</keyword>
<dbReference type="PANTHER" id="PTHR24148">
    <property type="entry name" value="ANKYRIN REPEAT DOMAIN-CONTAINING PROTEIN 39 HOMOLOG-RELATED"/>
    <property type="match status" value="1"/>
</dbReference>
<dbReference type="EMBL" id="JAQQWN010000007">
    <property type="protein sequence ID" value="KAK8075633.1"/>
    <property type="molecule type" value="Genomic_DNA"/>
</dbReference>
<dbReference type="InterPro" id="IPR010730">
    <property type="entry name" value="HET"/>
</dbReference>
<organism evidence="2 3">
    <name type="scientific">Apiospora hydei</name>
    <dbReference type="NCBI Taxonomy" id="1337664"/>
    <lineage>
        <taxon>Eukaryota</taxon>
        <taxon>Fungi</taxon>
        <taxon>Dikarya</taxon>
        <taxon>Ascomycota</taxon>
        <taxon>Pezizomycotina</taxon>
        <taxon>Sordariomycetes</taxon>
        <taxon>Xylariomycetidae</taxon>
        <taxon>Amphisphaeriales</taxon>
        <taxon>Apiosporaceae</taxon>
        <taxon>Apiospora</taxon>
    </lineage>
</organism>
<evidence type="ECO:0000313" key="3">
    <source>
        <dbReference type="Proteomes" id="UP001433268"/>
    </source>
</evidence>
<gene>
    <name evidence="2" type="ORF">PG997_010296</name>
</gene>
<accession>A0ABR1W0K4</accession>
<evidence type="ECO:0000313" key="2">
    <source>
        <dbReference type="EMBL" id="KAK8075633.1"/>
    </source>
</evidence>
<feature type="domain" description="Heterokaryon incompatibility" evidence="1">
    <location>
        <begin position="43"/>
        <end position="173"/>
    </location>
</feature>
<sequence length="377" mass="42564">MQYKPLNGSAQEIRLLTIEPTDNHDAPIEATLDHISLDEEPTYIALSYRWGRSGKDETVSIDHNRLLPITSSLSQALRCFRAKNILRLWVDAICINQDSNDEKADQIRLMRQIYQRAEVVIAWVGQEDPSGHIAALFKEIAELKRKSEAVSFGTLSQMDHHISVLLEREYWSRSSDPKDKIYGLLGLVDDAELLVPTANYDEHYTVEDLCLELTLAVINSQHQLRVVPLLGRGCDDASVISGRPSWVPPWHALDGDKLKRQIAFMFNTDPSRYQAPMMAAGNLKPSITQVDGVLSCMALYTGNIHFQTRTSSEQQTQYDASIKLGHAIPPSPYVHKAALGAIMATFLGSFTVPRGYRAPFTRQYVTNDLDRYYEDER</sequence>
<evidence type="ECO:0000259" key="1">
    <source>
        <dbReference type="Pfam" id="PF06985"/>
    </source>
</evidence>
<reference evidence="2 3" key="1">
    <citation type="submission" date="2023-01" db="EMBL/GenBank/DDBJ databases">
        <title>Analysis of 21 Apiospora genomes using comparative genomics revels a genus with tremendous synthesis potential of carbohydrate active enzymes and secondary metabolites.</title>
        <authorList>
            <person name="Sorensen T."/>
        </authorList>
    </citation>
    <scope>NUCLEOTIDE SEQUENCE [LARGE SCALE GENOMIC DNA]</scope>
    <source>
        <strain evidence="2 3">CBS 114990</strain>
    </source>
</reference>
<dbReference type="InterPro" id="IPR052895">
    <property type="entry name" value="HetReg/Transcr_Mod"/>
</dbReference>
<dbReference type="RefSeq" id="XP_066666573.1">
    <property type="nucleotide sequence ID" value="XM_066814611.1"/>
</dbReference>
<dbReference type="PANTHER" id="PTHR24148:SF73">
    <property type="entry name" value="HET DOMAIN PROTEIN (AFU_ORTHOLOGUE AFUA_8G01020)"/>
    <property type="match status" value="1"/>
</dbReference>
<name>A0ABR1W0K4_9PEZI</name>
<proteinExistence type="predicted"/>
<comment type="caution">
    <text evidence="2">The sequence shown here is derived from an EMBL/GenBank/DDBJ whole genome shotgun (WGS) entry which is preliminary data.</text>
</comment>
<dbReference type="Proteomes" id="UP001433268">
    <property type="component" value="Unassembled WGS sequence"/>
</dbReference>
<dbReference type="GeneID" id="92047671"/>
<dbReference type="Pfam" id="PF06985">
    <property type="entry name" value="HET"/>
    <property type="match status" value="1"/>
</dbReference>